<dbReference type="InterPro" id="IPR000953">
    <property type="entry name" value="Chromo/chromo_shadow_dom"/>
</dbReference>
<dbReference type="PANTHER" id="PTHR37984:SF15">
    <property type="entry name" value="INTEGRASE CATALYTIC DOMAIN-CONTAINING PROTEIN"/>
    <property type="match status" value="1"/>
</dbReference>
<dbReference type="InterPro" id="IPR041588">
    <property type="entry name" value="Integrase_H2C2"/>
</dbReference>
<evidence type="ECO:0000256" key="12">
    <source>
        <dbReference type="ARBA" id="ARBA00039658"/>
    </source>
</evidence>
<reference evidence="15" key="2">
    <citation type="submission" date="2025-08" db="UniProtKB">
        <authorList>
            <consortium name="Ensembl"/>
        </authorList>
    </citation>
    <scope>IDENTIFICATION</scope>
</reference>
<evidence type="ECO:0000256" key="2">
    <source>
        <dbReference type="ARBA" id="ARBA00022670"/>
    </source>
</evidence>
<dbReference type="GO" id="GO:0015074">
    <property type="term" value="P:DNA integration"/>
    <property type="evidence" value="ECO:0007669"/>
    <property type="project" value="UniProtKB-KW"/>
</dbReference>
<evidence type="ECO:0000256" key="6">
    <source>
        <dbReference type="ARBA" id="ARBA00022842"/>
    </source>
</evidence>
<dbReference type="GO" id="GO:0006310">
    <property type="term" value="P:DNA recombination"/>
    <property type="evidence" value="ECO:0007669"/>
    <property type="project" value="UniProtKB-KW"/>
</dbReference>
<evidence type="ECO:0000256" key="10">
    <source>
        <dbReference type="ARBA" id="ARBA00023125"/>
    </source>
</evidence>
<dbReference type="SUPFAM" id="SSF54160">
    <property type="entry name" value="Chromo domain-like"/>
    <property type="match status" value="1"/>
</dbReference>
<keyword evidence="3" id="KW-0479">Metal-binding</keyword>
<evidence type="ECO:0000256" key="1">
    <source>
        <dbReference type="ARBA" id="ARBA00004123"/>
    </source>
</evidence>
<dbReference type="Gene3D" id="1.10.340.70">
    <property type="match status" value="1"/>
</dbReference>
<accession>A0A8C6NK09</accession>
<keyword evidence="2" id="KW-0645">Protease</keyword>
<dbReference type="AlphaFoldDB" id="A0A8C6NK09"/>
<dbReference type="Pfam" id="PF17921">
    <property type="entry name" value="Integrase_H2C2"/>
    <property type="match status" value="1"/>
</dbReference>
<evidence type="ECO:0000256" key="8">
    <source>
        <dbReference type="ARBA" id="ARBA00022918"/>
    </source>
</evidence>
<name>A0A8C6NK09_NOTFU</name>
<protein>
    <recommendedName>
        <fullName evidence="12">Gypsy retrotransposon integrase-like protein 1</fullName>
    </recommendedName>
</protein>
<reference evidence="15" key="3">
    <citation type="submission" date="2025-09" db="UniProtKB">
        <authorList>
            <consortium name="Ensembl"/>
        </authorList>
    </citation>
    <scope>IDENTIFICATION</scope>
</reference>
<proteinExistence type="predicted"/>
<evidence type="ECO:0000256" key="7">
    <source>
        <dbReference type="ARBA" id="ARBA00022908"/>
    </source>
</evidence>
<evidence type="ECO:0000256" key="4">
    <source>
        <dbReference type="ARBA" id="ARBA00022750"/>
    </source>
</evidence>
<evidence type="ECO:0000313" key="16">
    <source>
        <dbReference type="Proteomes" id="UP000694548"/>
    </source>
</evidence>
<evidence type="ECO:0000256" key="5">
    <source>
        <dbReference type="ARBA" id="ARBA00022801"/>
    </source>
</evidence>
<dbReference type="GO" id="GO:0005634">
    <property type="term" value="C:nucleus"/>
    <property type="evidence" value="ECO:0007669"/>
    <property type="project" value="UniProtKB-SubCell"/>
</dbReference>
<evidence type="ECO:0000256" key="9">
    <source>
        <dbReference type="ARBA" id="ARBA00022932"/>
    </source>
</evidence>
<dbReference type="InterPro" id="IPR001584">
    <property type="entry name" value="Integrase_cat-core"/>
</dbReference>
<organism evidence="15 16">
    <name type="scientific">Nothobranchius furzeri</name>
    <name type="common">Turquoise killifish</name>
    <dbReference type="NCBI Taxonomy" id="105023"/>
    <lineage>
        <taxon>Eukaryota</taxon>
        <taxon>Metazoa</taxon>
        <taxon>Chordata</taxon>
        <taxon>Craniata</taxon>
        <taxon>Vertebrata</taxon>
        <taxon>Euteleostomi</taxon>
        <taxon>Actinopterygii</taxon>
        <taxon>Neopterygii</taxon>
        <taxon>Teleostei</taxon>
        <taxon>Neoteleostei</taxon>
        <taxon>Acanthomorphata</taxon>
        <taxon>Ovalentaria</taxon>
        <taxon>Atherinomorphae</taxon>
        <taxon>Cyprinodontiformes</taxon>
        <taxon>Nothobranchiidae</taxon>
        <taxon>Nothobranchius</taxon>
    </lineage>
</organism>
<dbReference type="Proteomes" id="UP000694548">
    <property type="component" value="Chromosome sgr04"/>
</dbReference>
<sequence length="457" mass="50244">MEALKTDPGPGNGPPGRLFVPQPLRSKAIHWAHTGKFALHPRVGRTVALVKRAFWWPSVFNDVKSYISGCHTCAQQKGDNRPPAGLLNPLPIPSRPWSHIALDFVCGLPDSHGFNTILTIVDRFSKACHLVPLKSLPSSVVTAKLLVKLVFRLHGIPDEILSDRGPQFISRVWKELTETLGARVALTSGFHPQTNGQCECMNQELGAMLRCVCSAHPSTWGSHLAWVEYAHNSHISTATGQSPFESSISYQPSLFPLQSPVTSTVPQFLRGARRAWSTTRAALDHTARRNQLLADRQRRPAPVYSLGQGVWLSSKDIPLKATTQKLTPRFIGPFKIKAVPTPSSVCLDLPRSLRVHPVFHVSLVKPLVSSPLCPTPAPPPPARLYNRGLVYTVSRILDSCPCGRGVQYLVDWEGHGPEERSWVPHSFIEDPSLIRDVEAASARMPGGVRWGRGGLLS</sequence>
<evidence type="ECO:0000259" key="14">
    <source>
        <dbReference type="PROSITE" id="PS50994"/>
    </source>
</evidence>
<dbReference type="GO" id="GO:0006508">
    <property type="term" value="P:proteolysis"/>
    <property type="evidence" value="ECO:0007669"/>
    <property type="project" value="UniProtKB-KW"/>
</dbReference>
<dbReference type="InterPro" id="IPR036397">
    <property type="entry name" value="RNaseH_sf"/>
</dbReference>
<dbReference type="Ensembl" id="ENSNFUT00015007219.1">
    <property type="protein sequence ID" value="ENSNFUP00015006862.1"/>
    <property type="gene ID" value="ENSNFUG00015003395.1"/>
</dbReference>
<dbReference type="GO" id="GO:0046872">
    <property type="term" value="F:metal ion binding"/>
    <property type="evidence" value="ECO:0007669"/>
    <property type="project" value="UniProtKB-KW"/>
</dbReference>
<evidence type="ECO:0000256" key="11">
    <source>
        <dbReference type="ARBA" id="ARBA00023172"/>
    </source>
</evidence>
<keyword evidence="8" id="KW-0695">RNA-directed DNA polymerase</keyword>
<keyword evidence="11" id="KW-0233">DNA recombination</keyword>
<dbReference type="InterPro" id="IPR050951">
    <property type="entry name" value="Retrovirus_Pol_polyprotein"/>
</dbReference>
<keyword evidence="5" id="KW-0378">Hydrolase</keyword>
<dbReference type="SUPFAM" id="SSF53098">
    <property type="entry name" value="Ribonuclease H-like"/>
    <property type="match status" value="1"/>
</dbReference>
<dbReference type="GO" id="GO:0004190">
    <property type="term" value="F:aspartic-type endopeptidase activity"/>
    <property type="evidence" value="ECO:0007669"/>
    <property type="project" value="UniProtKB-KW"/>
</dbReference>
<comment type="subcellular location">
    <subcellularLocation>
        <location evidence="1">Nucleus</location>
    </subcellularLocation>
</comment>
<reference evidence="15" key="1">
    <citation type="submission" date="2014-08" db="EMBL/GenBank/DDBJ databases">
        <authorList>
            <person name="Senf B."/>
            <person name="Petzold A."/>
            <person name="Downie B.R."/>
            <person name="Koch P."/>
            <person name="Platzer M."/>
        </authorList>
    </citation>
    <scope>NUCLEOTIDE SEQUENCE [LARGE SCALE GENOMIC DNA]</scope>
    <source>
        <strain evidence="15">GRZ</strain>
    </source>
</reference>
<dbReference type="GO" id="GO:0003964">
    <property type="term" value="F:RNA-directed DNA polymerase activity"/>
    <property type="evidence" value="ECO:0007669"/>
    <property type="project" value="UniProtKB-KW"/>
</dbReference>
<dbReference type="InterPro" id="IPR016197">
    <property type="entry name" value="Chromo-like_dom_sf"/>
</dbReference>
<dbReference type="GO" id="GO:0003887">
    <property type="term" value="F:DNA-directed DNA polymerase activity"/>
    <property type="evidence" value="ECO:0007669"/>
    <property type="project" value="UniProtKB-KW"/>
</dbReference>
<dbReference type="Gene3D" id="3.30.420.10">
    <property type="entry name" value="Ribonuclease H-like superfamily/Ribonuclease H"/>
    <property type="match status" value="1"/>
</dbReference>
<keyword evidence="4" id="KW-0064">Aspartyl protease</keyword>
<evidence type="ECO:0000313" key="15">
    <source>
        <dbReference type="Ensembl" id="ENSNFUP00015006862.1"/>
    </source>
</evidence>
<dbReference type="PANTHER" id="PTHR37984">
    <property type="entry name" value="PROTEIN CBG26694"/>
    <property type="match status" value="1"/>
</dbReference>
<dbReference type="InterPro" id="IPR012337">
    <property type="entry name" value="RNaseH-like_sf"/>
</dbReference>
<dbReference type="InterPro" id="IPR023780">
    <property type="entry name" value="Chromo_domain"/>
</dbReference>
<evidence type="ECO:0000259" key="13">
    <source>
        <dbReference type="PROSITE" id="PS50013"/>
    </source>
</evidence>
<dbReference type="GeneTree" id="ENSGT00940000163772"/>
<dbReference type="Gene3D" id="2.40.50.40">
    <property type="match status" value="1"/>
</dbReference>
<keyword evidence="9" id="KW-0239">DNA-directed DNA polymerase</keyword>
<dbReference type="Pfam" id="PF24626">
    <property type="entry name" value="SH3_Tf2-1"/>
    <property type="match status" value="1"/>
</dbReference>
<keyword evidence="16" id="KW-1185">Reference proteome</keyword>
<dbReference type="Pfam" id="PF00665">
    <property type="entry name" value="rve"/>
    <property type="match status" value="1"/>
</dbReference>
<dbReference type="PROSITE" id="PS50994">
    <property type="entry name" value="INTEGRASE"/>
    <property type="match status" value="1"/>
</dbReference>
<dbReference type="InterPro" id="IPR056924">
    <property type="entry name" value="SH3_Tf2-1"/>
</dbReference>
<dbReference type="FunFam" id="3.30.420.10:FF:000032">
    <property type="entry name" value="Retrovirus-related Pol polyprotein from transposon 297-like Protein"/>
    <property type="match status" value="1"/>
</dbReference>
<keyword evidence="10" id="KW-0238">DNA-binding</keyword>
<dbReference type="GO" id="GO:0003677">
    <property type="term" value="F:DNA binding"/>
    <property type="evidence" value="ECO:0007669"/>
    <property type="project" value="UniProtKB-KW"/>
</dbReference>
<keyword evidence="9" id="KW-0548">Nucleotidyltransferase</keyword>
<keyword evidence="6" id="KW-0460">Magnesium</keyword>
<evidence type="ECO:0000256" key="3">
    <source>
        <dbReference type="ARBA" id="ARBA00022723"/>
    </source>
</evidence>
<feature type="domain" description="Integrase catalytic" evidence="14">
    <location>
        <begin position="92"/>
        <end position="251"/>
    </location>
</feature>
<feature type="domain" description="Chromo" evidence="13">
    <location>
        <begin position="391"/>
        <end position="436"/>
    </location>
</feature>
<dbReference type="Pfam" id="PF00385">
    <property type="entry name" value="Chromo"/>
    <property type="match status" value="1"/>
</dbReference>
<keyword evidence="7" id="KW-0229">DNA integration</keyword>
<keyword evidence="9" id="KW-0808">Transferase</keyword>
<dbReference type="PROSITE" id="PS50013">
    <property type="entry name" value="CHROMO_2"/>
    <property type="match status" value="1"/>
</dbReference>